<evidence type="ECO:0000313" key="1">
    <source>
        <dbReference type="EMBL" id="NQS79074.1"/>
    </source>
</evidence>
<protein>
    <submittedName>
        <fullName evidence="1">Uncharacterized protein</fullName>
    </submittedName>
</protein>
<sequence length="148" mass="16266">MRTGTSFARNWQLIKVARSLRRHDITRPLMCRLLTDAPPAFVERVAVIAGELGEEDGETLFARSEEGFDPPTLMEGVLLMWGIPCEAKAVAGEGTVIAFGDMAAIRAAFVDERVAWPYLAGYARALQRGAVLETEGGRVTIWFPEQGK</sequence>
<evidence type="ECO:0000313" key="2">
    <source>
        <dbReference type="Proteomes" id="UP000737555"/>
    </source>
</evidence>
<reference evidence="1" key="1">
    <citation type="submission" date="2020-05" db="EMBL/GenBank/DDBJ databases">
        <title>The first insight into the ecology of ammonia-tolerant syntrophic propionate oxidizing bacteria.</title>
        <authorList>
            <person name="Singh A."/>
            <person name="Schnurer A."/>
            <person name="Westerholm M."/>
        </authorList>
    </citation>
    <scope>NUCLEOTIDE SEQUENCE</scope>
    <source>
        <strain evidence="1">MAG54</strain>
    </source>
</reference>
<name>A0A8T7HCJ3_9EURY</name>
<dbReference type="Proteomes" id="UP000737555">
    <property type="component" value="Unassembled WGS sequence"/>
</dbReference>
<gene>
    <name evidence="1" type="ORF">HQQ74_10345</name>
</gene>
<comment type="caution">
    <text evidence="1">The sequence shown here is derived from an EMBL/GenBank/DDBJ whole genome shotgun (WGS) entry which is preliminary data.</text>
</comment>
<organism evidence="1 2">
    <name type="scientific">Methanoculleus bourgensis</name>
    <dbReference type="NCBI Taxonomy" id="83986"/>
    <lineage>
        <taxon>Archaea</taxon>
        <taxon>Methanobacteriati</taxon>
        <taxon>Methanobacteriota</taxon>
        <taxon>Stenosarchaea group</taxon>
        <taxon>Methanomicrobia</taxon>
        <taxon>Methanomicrobiales</taxon>
        <taxon>Methanomicrobiaceae</taxon>
        <taxon>Methanoculleus</taxon>
    </lineage>
</organism>
<accession>A0A8T7HCJ3</accession>
<proteinExistence type="predicted"/>
<dbReference type="EMBL" id="JABMJE010000205">
    <property type="protein sequence ID" value="NQS79074.1"/>
    <property type="molecule type" value="Genomic_DNA"/>
</dbReference>
<dbReference type="AlphaFoldDB" id="A0A8T7HCJ3"/>